<evidence type="ECO:0000259" key="3">
    <source>
        <dbReference type="PROSITE" id="PS50089"/>
    </source>
</evidence>
<keyword evidence="1" id="KW-0479">Metal-binding</keyword>
<dbReference type="Pfam" id="PF13920">
    <property type="entry name" value="zf-C3HC4_3"/>
    <property type="match status" value="1"/>
</dbReference>
<dbReference type="GO" id="GO:0016567">
    <property type="term" value="P:protein ubiquitination"/>
    <property type="evidence" value="ECO:0007669"/>
    <property type="project" value="TreeGrafter"/>
</dbReference>
<feature type="transmembrane region" description="Helical" evidence="2">
    <location>
        <begin position="242"/>
        <end position="261"/>
    </location>
</feature>
<dbReference type="GO" id="GO:0006511">
    <property type="term" value="P:ubiquitin-dependent protein catabolic process"/>
    <property type="evidence" value="ECO:0007669"/>
    <property type="project" value="TreeGrafter"/>
</dbReference>
<keyword evidence="1" id="KW-0862">Zinc</keyword>
<dbReference type="OrthoDB" id="1711136at2759"/>
<keyword evidence="2" id="KW-0812">Transmembrane</keyword>
<sequence length="346" mass="41494">MIILKIIVKDRQKFKMNQYYYQMLLPRIRIQFTLSEKTIKILDLSLLGLAILTCYKLYKCDSKRNEEKQKLKRFQYLYTADECHLLKIDSKQITVQGQINNDNQFLQLKSYQEQKKGQNILSNIYSSESIQIFDPQTKTEIIGKITKDCQFDLDLFNYHRQWKYQTFVNSESNFIVRQYKKIINYFFGKTLVENINGIDLNQYFIFKGILKQQESELMLEVDHIGLTPNLIYQQIKKNLEKYQIQEFILCMILTSLMYYFYQKMKEFMQIKVLKKELFQNKIGEIAEDSDLCITCMTNVRNILILPCFHLICCKECLDQIAKTHYQCPLCRTQITQLKQVYIDNIY</sequence>
<dbReference type="GO" id="GO:0061630">
    <property type="term" value="F:ubiquitin protein ligase activity"/>
    <property type="evidence" value="ECO:0007669"/>
    <property type="project" value="TreeGrafter"/>
</dbReference>
<dbReference type="EMBL" id="CAJJDO010000158">
    <property type="protein sequence ID" value="CAD8210171.1"/>
    <property type="molecule type" value="Genomic_DNA"/>
</dbReference>
<dbReference type="PROSITE" id="PS50089">
    <property type="entry name" value="ZF_RING_2"/>
    <property type="match status" value="1"/>
</dbReference>
<evidence type="ECO:0000256" key="2">
    <source>
        <dbReference type="SAM" id="Phobius"/>
    </source>
</evidence>
<proteinExistence type="predicted"/>
<protein>
    <recommendedName>
        <fullName evidence="3">RING-type domain-containing protein</fullName>
    </recommendedName>
</protein>
<evidence type="ECO:0000256" key="1">
    <source>
        <dbReference type="PROSITE-ProRule" id="PRU00175"/>
    </source>
</evidence>
<dbReference type="PANTHER" id="PTHR22696">
    <property type="entry name" value="E3 UBIQUITIN-PROTEIN LIGASE RNF26"/>
    <property type="match status" value="1"/>
</dbReference>
<evidence type="ECO:0000313" key="4">
    <source>
        <dbReference type="EMBL" id="CAD8210171.1"/>
    </source>
</evidence>
<dbReference type="Proteomes" id="UP000689195">
    <property type="component" value="Unassembled WGS sequence"/>
</dbReference>
<organism evidence="4 5">
    <name type="scientific">Paramecium pentaurelia</name>
    <dbReference type="NCBI Taxonomy" id="43138"/>
    <lineage>
        <taxon>Eukaryota</taxon>
        <taxon>Sar</taxon>
        <taxon>Alveolata</taxon>
        <taxon>Ciliophora</taxon>
        <taxon>Intramacronucleata</taxon>
        <taxon>Oligohymenophorea</taxon>
        <taxon>Peniculida</taxon>
        <taxon>Parameciidae</taxon>
        <taxon>Paramecium</taxon>
    </lineage>
</organism>
<reference evidence="4" key="1">
    <citation type="submission" date="2021-01" db="EMBL/GenBank/DDBJ databases">
        <authorList>
            <consortium name="Genoscope - CEA"/>
            <person name="William W."/>
        </authorList>
    </citation>
    <scope>NUCLEOTIDE SEQUENCE</scope>
</reference>
<keyword evidence="5" id="KW-1185">Reference proteome</keyword>
<gene>
    <name evidence="4" type="ORF">PPENT_87.1.T1580041</name>
</gene>
<keyword evidence="2" id="KW-0472">Membrane</keyword>
<evidence type="ECO:0000313" key="5">
    <source>
        <dbReference type="Proteomes" id="UP000689195"/>
    </source>
</evidence>
<dbReference type="AlphaFoldDB" id="A0A8S1Y998"/>
<dbReference type="InterPro" id="IPR001841">
    <property type="entry name" value="Znf_RING"/>
</dbReference>
<accession>A0A8S1Y998</accession>
<feature type="domain" description="RING-type" evidence="3">
    <location>
        <begin position="292"/>
        <end position="331"/>
    </location>
</feature>
<dbReference type="PANTHER" id="PTHR22696:SF1">
    <property type="entry name" value="E3 UBIQUITIN-PROTEIN LIGASE RNF26"/>
    <property type="match status" value="1"/>
</dbReference>
<comment type="caution">
    <text evidence="4">The sequence shown here is derived from an EMBL/GenBank/DDBJ whole genome shotgun (WGS) entry which is preliminary data.</text>
</comment>
<dbReference type="GO" id="GO:0008270">
    <property type="term" value="F:zinc ion binding"/>
    <property type="evidence" value="ECO:0007669"/>
    <property type="project" value="UniProtKB-KW"/>
</dbReference>
<name>A0A8S1Y998_9CILI</name>
<keyword evidence="1" id="KW-0863">Zinc-finger</keyword>
<keyword evidence="2" id="KW-1133">Transmembrane helix</keyword>